<dbReference type="EMBL" id="JH598389">
    <property type="status" value="NOT_ANNOTATED_CDS"/>
    <property type="molecule type" value="Genomic_DNA"/>
</dbReference>
<proteinExistence type="predicted"/>
<reference evidence="3" key="2">
    <citation type="submission" date="2015-06" db="UniProtKB">
        <authorList>
            <consortium name="EnsemblProtists"/>
        </authorList>
    </citation>
    <scope>IDENTIFICATION</scope>
    <source>
        <strain evidence="3">Emoy2</strain>
    </source>
</reference>
<reference evidence="4" key="1">
    <citation type="journal article" date="2010" name="Science">
        <title>Signatures of adaptation to obligate biotrophy in the Hyaloperonospora arabidopsidis genome.</title>
        <authorList>
            <person name="Baxter L."/>
            <person name="Tripathy S."/>
            <person name="Ishaque N."/>
            <person name="Boot N."/>
            <person name="Cabral A."/>
            <person name="Kemen E."/>
            <person name="Thines M."/>
            <person name="Ah-Fong A."/>
            <person name="Anderson R."/>
            <person name="Badejoko W."/>
            <person name="Bittner-Eddy P."/>
            <person name="Boore J.L."/>
            <person name="Chibucos M.C."/>
            <person name="Coates M."/>
            <person name="Dehal P."/>
            <person name="Delehaunty K."/>
            <person name="Dong S."/>
            <person name="Downton P."/>
            <person name="Dumas B."/>
            <person name="Fabro G."/>
            <person name="Fronick C."/>
            <person name="Fuerstenberg S.I."/>
            <person name="Fulton L."/>
            <person name="Gaulin E."/>
            <person name="Govers F."/>
            <person name="Hughes L."/>
            <person name="Humphray S."/>
            <person name="Jiang R.H."/>
            <person name="Judelson H."/>
            <person name="Kamoun S."/>
            <person name="Kyung K."/>
            <person name="Meijer H."/>
            <person name="Minx P."/>
            <person name="Morris P."/>
            <person name="Nelson J."/>
            <person name="Phuntumart V."/>
            <person name="Qutob D."/>
            <person name="Rehmany A."/>
            <person name="Rougon-Cardoso A."/>
            <person name="Ryden P."/>
            <person name="Torto-Alalibo T."/>
            <person name="Studholme D."/>
            <person name="Wang Y."/>
            <person name="Win J."/>
            <person name="Wood J."/>
            <person name="Clifton S.W."/>
            <person name="Rogers J."/>
            <person name="Van den Ackerveken G."/>
            <person name="Jones J.D."/>
            <person name="McDowell J.M."/>
            <person name="Beynon J."/>
            <person name="Tyler B.M."/>
        </authorList>
    </citation>
    <scope>NUCLEOTIDE SEQUENCE [LARGE SCALE GENOMIC DNA]</scope>
    <source>
        <strain evidence="4">Emoy2</strain>
    </source>
</reference>
<dbReference type="HOGENOM" id="CLU_2817946_0_0_1"/>
<evidence type="ECO:0000313" key="3">
    <source>
        <dbReference type="EnsemblProtists" id="HpaP807294"/>
    </source>
</evidence>
<feature type="region of interest" description="Disordered" evidence="1">
    <location>
        <begin position="32"/>
        <end position="67"/>
    </location>
</feature>
<feature type="chain" id="PRO_5004049258" description="RxLR effector candidate protein" evidence="2">
    <location>
        <begin position="26"/>
        <end position="67"/>
    </location>
</feature>
<dbReference type="InParanoid" id="M4BLK9"/>
<dbReference type="Proteomes" id="UP000011713">
    <property type="component" value="Unassembled WGS sequence"/>
</dbReference>
<feature type="signal peptide" evidence="2">
    <location>
        <begin position="1"/>
        <end position="25"/>
    </location>
</feature>
<dbReference type="EnsemblProtists" id="HpaT807294">
    <property type="protein sequence ID" value="HpaP807294"/>
    <property type="gene ID" value="HpaG807294"/>
</dbReference>
<name>M4BLK9_HYAAE</name>
<evidence type="ECO:0000313" key="4">
    <source>
        <dbReference type="Proteomes" id="UP000011713"/>
    </source>
</evidence>
<accession>M4BLK9</accession>
<evidence type="ECO:0000256" key="1">
    <source>
        <dbReference type="SAM" id="MobiDB-lite"/>
    </source>
</evidence>
<dbReference type="AlphaFoldDB" id="M4BLK9"/>
<feature type="compositionally biased region" description="Polar residues" evidence="1">
    <location>
        <begin position="46"/>
        <end position="60"/>
    </location>
</feature>
<protein>
    <recommendedName>
        <fullName evidence="5">RxLR effector candidate protein</fullName>
    </recommendedName>
</protein>
<sequence length="67" mass="7354">MLMQRDQPFLMGVQHLLILIVNAKALPPPYPPMASPRLRLTKAKGSESNQKGSESNNSFLGTAGTFR</sequence>
<keyword evidence="2" id="KW-0732">Signal</keyword>
<dbReference type="VEuPathDB" id="FungiDB:HpaG807294"/>
<keyword evidence="4" id="KW-1185">Reference proteome</keyword>
<evidence type="ECO:0000256" key="2">
    <source>
        <dbReference type="SAM" id="SignalP"/>
    </source>
</evidence>
<organism evidence="3 4">
    <name type="scientific">Hyaloperonospora arabidopsidis (strain Emoy2)</name>
    <name type="common">Downy mildew agent</name>
    <name type="synonym">Peronospora arabidopsidis</name>
    <dbReference type="NCBI Taxonomy" id="559515"/>
    <lineage>
        <taxon>Eukaryota</taxon>
        <taxon>Sar</taxon>
        <taxon>Stramenopiles</taxon>
        <taxon>Oomycota</taxon>
        <taxon>Peronosporomycetes</taxon>
        <taxon>Peronosporales</taxon>
        <taxon>Peronosporaceae</taxon>
        <taxon>Hyaloperonospora</taxon>
    </lineage>
</organism>
<evidence type="ECO:0008006" key="5">
    <source>
        <dbReference type="Google" id="ProtNLM"/>
    </source>
</evidence>